<dbReference type="EMBL" id="CAJVRM010000233">
    <property type="protein sequence ID" value="CAG8977752.1"/>
    <property type="molecule type" value="Genomic_DNA"/>
</dbReference>
<dbReference type="GO" id="GO:1990904">
    <property type="term" value="C:ribonucleoprotein complex"/>
    <property type="evidence" value="ECO:0007669"/>
    <property type="project" value="UniProtKB-KW"/>
</dbReference>
<feature type="region of interest" description="Disordered" evidence="4">
    <location>
        <begin position="161"/>
        <end position="185"/>
    </location>
</feature>
<dbReference type="AlphaFoldDB" id="A0A9N9LSI8"/>
<sequence length="243" mass="26540">MSRPAAAPAWATQATQATQATEGKLGPSRTRINCFSSKRAQIGTRHMIGCAAHRTFEQLRFDSPADFEISSFRKSANPQHITAKMSYHSEQVSADLIWEITRSQNSFLVQRAQSGGVRFSRDPFNLTNIHSRKNAGFVNDKAVSIVEEKGDKKGLTLITKKAKSNQKPGSSLHKTPLGGNKSTRKTYKTIASNIAKSGYRSDLRADAIARASAIRQSQVPKKAAPESKLRGAKAKKAAAEKDE</sequence>
<feature type="region of interest" description="Disordered" evidence="4">
    <location>
        <begin position="1"/>
        <end position="26"/>
    </location>
</feature>
<keyword evidence="7" id="KW-1185">Reference proteome</keyword>
<accession>A0A9N9LSI8</accession>
<keyword evidence="2" id="KW-0689">Ribosomal protein</keyword>
<name>A0A9N9LSI8_9HELO</name>
<feature type="region of interest" description="Disordered" evidence="4">
    <location>
        <begin position="212"/>
        <end position="243"/>
    </location>
</feature>
<evidence type="ECO:0000256" key="2">
    <source>
        <dbReference type="ARBA" id="ARBA00022980"/>
    </source>
</evidence>
<evidence type="ECO:0000256" key="4">
    <source>
        <dbReference type="SAM" id="MobiDB-lite"/>
    </source>
</evidence>
<dbReference type="InterPro" id="IPR002672">
    <property type="entry name" value="Ribosomal_eL28"/>
</dbReference>
<comment type="caution">
    <text evidence="6">The sequence shown here is derived from an EMBL/GenBank/DDBJ whole genome shotgun (WGS) entry which is preliminary data.</text>
</comment>
<keyword evidence="3" id="KW-0687">Ribonucleoprotein</keyword>
<evidence type="ECO:0000313" key="6">
    <source>
        <dbReference type="EMBL" id="CAG8977752.1"/>
    </source>
</evidence>
<dbReference type="PANTHER" id="PTHR10544">
    <property type="entry name" value="60S RIBOSOMAL PROTEIN L28"/>
    <property type="match status" value="1"/>
</dbReference>
<gene>
    <name evidence="6" type="ORF">HYALB_00010973</name>
</gene>
<dbReference type="GO" id="GO:0006412">
    <property type="term" value="P:translation"/>
    <property type="evidence" value="ECO:0007669"/>
    <property type="project" value="InterPro"/>
</dbReference>
<feature type="compositionally biased region" description="Low complexity" evidence="4">
    <location>
        <begin position="1"/>
        <end position="21"/>
    </location>
</feature>
<proteinExistence type="inferred from homology"/>
<protein>
    <recommendedName>
        <fullName evidence="5">Ribosomal eL28/Mak16 domain-containing protein</fullName>
    </recommendedName>
</protein>
<evidence type="ECO:0000259" key="5">
    <source>
        <dbReference type="Pfam" id="PF01778"/>
    </source>
</evidence>
<comment type="similarity">
    <text evidence="1">Belongs to the eukaryotic ribosomal protein eL28 family.</text>
</comment>
<evidence type="ECO:0000256" key="3">
    <source>
        <dbReference type="ARBA" id="ARBA00023274"/>
    </source>
</evidence>
<dbReference type="InterPro" id="IPR029004">
    <property type="entry name" value="Ribosomal_eL28/Mak16"/>
</dbReference>
<feature type="domain" description="Ribosomal eL28/Mak16" evidence="5">
    <location>
        <begin position="96"/>
        <end position="217"/>
    </location>
</feature>
<dbReference type="OrthoDB" id="338850at2759"/>
<dbReference type="Pfam" id="PF01778">
    <property type="entry name" value="Ribosomal_L28e"/>
    <property type="match status" value="1"/>
</dbReference>
<dbReference type="Proteomes" id="UP000701801">
    <property type="component" value="Unassembled WGS sequence"/>
</dbReference>
<dbReference type="Gene3D" id="3.30.390.110">
    <property type="match status" value="1"/>
</dbReference>
<dbReference type="FunFam" id="3.30.390.110:FF:000002">
    <property type="entry name" value="60S ribosomal protein L28"/>
    <property type="match status" value="1"/>
</dbReference>
<organism evidence="6 7">
    <name type="scientific">Hymenoscyphus albidus</name>
    <dbReference type="NCBI Taxonomy" id="595503"/>
    <lineage>
        <taxon>Eukaryota</taxon>
        <taxon>Fungi</taxon>
        <taxon>Dikarya</taxon>
        <taxon>Ascomycota</taxon>
        <taxon>Pezizomycotina</taxon>
        <taxon>Leotiomycetes</taxon>
        <taxon>Helotiales</taxon>
        <taxon>Helotiaceae</taxon>
        <taxon>Hymenoscyphus</taxon>
    </lineage>
</organism>
<evidence type="ECO:0000313" key="7">
    <source>
        <dbReference type="Proteomes" id="UP000701801"/>
    </source>
</evidence>
<evidence type="ECO:0000256" key="1">
    <source>
        <dbReference type="ARBA" id="ARBA00007926"/>
    </source>
</evidence>
<dbReference type="GO" id="GO:0003735">
    <property type="term" value="F:structural constituent of ribosome"/>
    <property type="evidence" value="ECO:0007669"/>
    <property type="project" value="InterPro"/>
</dbReference>
<dbReference type="GO" id="GO:0005840">
    <property type="term" value="C:ribosome"/>
    <property type="evidence" value="ECO:0007669"/>
    <property type="project" value="UniProtKB-KW"/>
</dbReference>
<reference evidence="6" key="1">
    <citation type="submission" date="2021-07" db="EMBL/GenBank/DDBJ databases">
        <authorList>
            <person name="Durling M."/>
        </authorList>
    </citation>
    <scope>NUCLEOTIDE SEQUENCE</scope>
</reference>